<dbReference type="RefSeq" id="XP_006678308.1">
    <property type="nucleotide sequence ID" value="XM_006678245.1"/>
</dbReference>
<evidence type="ECO:0000313" key="3">
    <source>
        <dbReference type="EMBL" id="EGF80771.1"/>
    </source>
</evidence>
<name>F4P1Z2_BATDJ</name>
<dbReference type="PROSITE" id="PS50404">
    <property type="entry name" value="GST_NTER"/>
    <property type="match status" value="1"/>
</dbReference>
<dbReference type="InterPro" id="IPR004045">
    <property type="entry name" value="Glutathione_S-Trfase_N"/>
</dbReference>
<dbReference type="Gene3D" id="3.40.30.10">
    <property type="entry name" value="Glutaredoxin"/>
    <property type="match status" value="1"/>
</dbReference>
<dbReference type="OrthoDB" id="2139864at2759"/>
<feature type="non-terminal residue" evidence="3">
    <location>
        <position position="160"/>
    </location>
</feature>
<dbReference type="SUPFAM" id="SSF52833">
    <property type="entry name" value="Thioredoxin-like"/>
    <property type="match status" value="1"/>
</dbReference>
<organism evidence="3 4">
    <name type="scientific">Batrachochytrium dendrobatidis (strain JAM81 / FGSC 10211)</name>
    <name type="common">Frog chytrid fungus</name>
    <dbReference type="NCBI Taxonomy" id="684364"/>
    <lineage>
        <taxon>Eukaryota</taxon>
        <taxon>Fungi</taxon>
        <taxon>Fungi incertae sedis</taxon>
        <taxon>Chytridiomycota</taxon>
        <taxon>Chytridiomycota incertae sedis</taxon>
        <taxon>Chytridiomycetes</taxon>
        <taxon>Rhizophydiales</taxon>
        <taxon>Rhizophydiales incertae sedis</taxon>
        <taxon>Batrachochytrium</taxon>
    </lineage>
</organism>
<dbReference type="GO" id="GO:0004364">
    <property type="term" value="F:glutathione transferase activity"/>
    <property type="evidence" value="ECO:0000318"/>
    <property type="project" value="GO_Central"/>
</dbReference>
<dbReference type="CDD" id="cd03039">
    <property type="entry name" value="GST_N_Sigma_like"/>
    <property type="match status" value="1"/>
</dbReference>
<dbReference type="STRING" id="684364.F4P1Z2"/>
<dbReference type="InterPro" id="IPR036282">
    <property type="entry name" value="Glutathione-S-Trfase_C_sf"/>
</dbReference>
<accession>F4P1Z2</accession>
<dbReference type="FunFam" id="3.40.30.10:FF:000608">
    <property type="entry name" value="Glutathione S-Transferase"/>
    <property type="match status" value="1"/>
</dbReference>
<dbReference type="PANTHER" id="PTHR11571">
    <property type="entry name" value="GLUTATHIONE S-TRANSFERASE"/>
    <property type="match status" value="1"/>
</dbReference>
<dbReference type="Pfam" id="PF02798">
    <property type="entry name" value="GST_N"/>
    <property type="match status" value="1"/>
</dbReference>
<dbReference type="InParanoid" id="F4P1Z2"/>
<evidence type="ECO:0000313" key="4">
    <source>
        <dbReference type="Proteomes" id="UP000007241"/>
    </source>
</evidence>
<feature type="domain" description="GST N-terminal" evidence="1">
    <location>
        <begin position="2"/>
        <end position="80"/>
    </location>
</feature>
<evidence type="ECO:0008006" key="5">
    <source>
        <dbReference type="Google" id="ProtNLM"/>
    </source>
</evidence>
<sequence>LPTLKLTYFPFRAKGEASRLALHIGGISFEDDRVSRQAFVAIKPLQPFSQIPVLTINKTIQIAQSIGIVKYTGILAGLYPTDCLLKAALVDQVILHMEDMGNLLYDTMSRPDTETVMQERRDIVQVKYPLMFEKLEQVLAQHSGGKWAVGDSITIADLSI</sequence>
<keyword evidence="4" id="KW-1185">Reference proteome</keyword>
<dbReference type="InterPro" id="IPR036249">
    <property type="entry name" value="Thioredoxin-like_sf"/>
</dbReference>
<feature type="non-terminal residue" evidence="3">
    <location>
        <position position="1"/>
    </location>
</feature>
<gene>
    <name evidence="3" type="ORF">BATDEDRAFT_5928</name>
</gene>
<dbReference type="AlphaFoldDB" id="F4P1Z2"/>
<dbReference type="SUPFAM" id="SSF47616">
    <property type="entry name" value="GST C-terminal domain-like"/>
    <property type="match status" value="1"/>
</dbReference>
<dbReference type="OMA" id="NIAKWID"/>
<dbReference type="InterPro" id="IPR050213">
    <property type="entry name" value="GST_superfamily"/>
</dbReference>
<evidence type="ECO:0000259" key="1">
    <source>
        <dbReference type="PROSITE" id="PS50404"/>
    </source>
</evidence>
<dbReference type="HOGENOM" id="CLU_039475_1_2_1"/>
<dbReference type="EMBL" id="GL882883">
    <property type="protein sequence ID" value="EGF80771.1"/>
    <property type="molecule type" value="Genomic_DNA"/>
</dbReference>
<dbReference type="InterPro" id="IPR010987">
    <property type="entry name" value="Glutathione-S-Trfase_C-like"/>
</dbReference>
<dbReference type="InterPro" id="IPR004046">
    <property type="entry name" value="GST_C"/>
</dbReference>
<dbReference type="PANTHER" id="PTHR11571:SF252">
    <property type="entry name" value="GLUTATHIONE S-TRANSFERASE"/>
    <property type="match status" value="1"/>
</dbReference>
<dbReference type="PROSITE" id="PS50405">
    <property type="entry name" value="GST_CTER"/>
    <property type="match status" value="1"/>
</dbReference>
<evidence type="ECO:0000259" key="2">
    <source>
        <dbReference type="PROSITE" id="PS50405"/>
    </source>
</evidence>
<protein>
    <recommendedName>
        <fullName evidence="5">Glutathione S-transferase C-terminal domain-containing protein</fullName>
    </recommendedName>
</protein>
<dbReference type="GO" id="GO:0006749">
    <property type="term" value="P:glutathione metabolic process"/>
    <property type="evidence" value="ECO:0000318"/>
    <property type="project" value="GO_Central"/>
</dbReference>
<dbReference type="Gene3D" id="1.20.1050.10">
    <property type="match status" value="1"/>
</dbReference>
<feature type="domain" description="GST C-terminal" evidence="2">
    <location>
        <begin position="83"/>
        <end position="160"/>
    </location>
</feature>
<proteinExistence type="predicted"/>
<dbReference type="Proteomes" id="UP000007241">
    <property type="component" value="Unassembled WGS sequence"/>
</dbReference>
<dbReference type="SFLD" id="SFLDS00019">
    <property type="entry name" value="Glutathione_Transferase_(cytos"/>
    <property type="match status" value="1"/>
</dbReference>
<dbReference type="GeneID" id="18241564"/>
<dbReference type="Pfam" id="PF14497">
    <property type="entry name" value="GST_C_3"/>
    <property type="match status" value="1"/>
</dbReference>
<dbReference type="CDD" id="cd03192">
    <property type="entry name" value="GST_C_Sigma_like"/>
    <property type="match status" value="1"/>
</dbReference>
<dbReference type="InterPro" id="IPR040079">
    <property type="entry name" value="Glutathione_S-Trfase"/>
</dbReference>
<reference evidence="3 4" key="1">
    <citation type="submission" date="2009-12" db="EMBL/GenBank/DDBJ databases">
        <title>The draft genome of Batrachochytrium dendrobatidis.</title>
        <authorList>
            <consortium name="US DOE Joint Genome Institute (JGI-PGF)"/>
            <person name="Kuo A."/>
            <person name="Salamov A."/>
            <person name="Schmutz J."/>
            <person name="Lucas S."/>
            <person name="Pitluck S."/>
            <person name="Rosenblum E."/>
            <person name="Stajich J."/>
            <person name="Eisen M."/>
            <person name="Grigoriev I.V."/>
        </authorList>
    </citation>
    <scope>NUCLEOTIDE SEQUENCE [LARGE SCALE GENOMIC DNA]</scope>
    <source>
        <strain evidence="4">JAM81 / FGSC 10211</strain>
    </source>
</reference>